<evidence type="ECO:0000256" key="2">
    <source>
        <dbReference type="ARBA" id="ARBA00004613"/>
    </source>
</evidence>
<evidence type="ECO:0000313" key="8">
    <source>
        <dbReference type="Proteomes" id="UP000278081"/>
    </source>
</evidence>
<organism evidence="7 8">
    <name type="scientific">Rhizobium chutanense</name>
    <dbReference type="NCBI Taxonomy" id="2035448"/>
    <lineage>
        <taxon>Bacteria</taxon>
        <taxon>Pseudomonadati</taxon>
        <taxon>Pseudomonadota</taxon>
        <taxon>Alphaproteobacteria</taxon>
        <taxon>Hyphomicrobiales</taxon>
        <taxon>Rhizobiaceae</taxon>
        <taxon>Rhizobium/Agrobacterium group</taxon>
        <taxon>Rhizobium</taxon>
    </lineage>
</organism>
<feature type="domain" description="Haemolysin-type calcium binding-related" evidence="5">
    <location>
        <begin position="4"/>
        <end position="38"/>
    </location>
</feature>
<dbReference type="Gene3D" id="2.150.10.10">
    <property type="entry name" value="Serralysin-like metalloprotease, C-terminal"/>
    <property type="match status" value="1"/>
</dbReference>
<dbReference type="InterPro" id="IPR013858">
    <property type="entry name" value="Peptidase_M10B_C"/>
</dbReference>
<accession>A0A3S0Q3B6</accession>
<dbReference type="InterPro" id="IPR011049">
    <property type="entry name" value="Serralysin-like_metalloprot_C"/>
</dbReference>
<reference evidence="7 8" key="1">
    <citation type="submission" date="2018-11" db="EMBL/GenBank/DDBJ databases">
        <title>Rhizobium chutanense sp. nov., isolated from root nodules of Phaseolus vulgaris in China.</title>
        <authorList>
            <person name="Huo Y."/>
        </authorList>
    </citation>
    <scope>NUCLEOTIDE SEQUENCE [LARGE SCALE GENOMIC DNA]</scope>
    <source>
        <strain evidence="7 8">C16</strain>
    </source>
</reference>
<dbReference type="InterPro" id="IPR010566">
    <property type="entry name" value="Haemolys_ca-bd"/>
</dbReference>
<gene>
    <name evidence="7" type="ORF">EFR84_31585</name>
</gene>
<keyword evidence="4" id="KW-0677">Repeat</keyword>
<evidence type="ECO:0000256" key="3">
    <source>
        <dbReference type="ARBA" id="ARBA00022525"/>
    </source>
</evidence>
<comment type="subcellular location">
    <subcellularLocation>
        <location evidence="2">Secreted</location>
    </subcellularLocation>
</comment>
<evidence type="ECO:0008006" key="9">
    <source>
        <dbReference type="Google" id="ProtNLM"/>
    </source>
</evidence>
<protein>
    <recommendedName>
        <fullName evidence="9">Calcium-binding protein</fullName>
    </recommendedName>
</protein>
<dbReference type="SUPFAM" id="SSF51120">
    <property type="entry name" value="beta-Roll"/>
    <property type="match status" value="1"/>
</dbReference>
<comment type="cofactor">
    <cofactor evidence="1">
        <name>Ca(2+)</name>
        <dbReference type="ChEBI" id="CHEBI:29108"/>
    </cofactor>
</comment>
<dbReference type="InterPro" id="IPR001343">
    <property type="entry name" value="Hemolysn_Ca-bd"/>
</dbReference>
<comment type="caution">
    <text evidence="7">The sequence shown here is derived from an EMBL/GenBank/DDBJ whole genome shotgun (WGS) entry which is preliminary data.</text>
</comment>
<evidence type="ECO:0000259" key="6">
    <source>
        <dbReference type="Pfam" id="PF08548"/>
    </source>
</evidence>
<proteinExistence type="predicted"/>
<dbReference type="AlphaFoldDB" id="A0A3S0Q3B6"/>
<dbReference type="GO" id="GO:0005615">
    <property type="term" value="C:extracellular space"/>
    <property type="evidence" value="ECO:0007669"/>
    <property type="project" value="InterPro"/>
</dbReference>
<dbReference type="OrthoDB" id="475207at2"/>
<dbReference type="Proteomes" id="UP000278081">
    <property type="component" value="Unassembled WGS sequence"/>
</dbReference>
<dbReference type="Pfam" id="PF06594">
    <property type="entry name" value="HCBP_related"/>
    <property type="match status" value="1"/>
</dbReference>
<sequence length="161" mass="16692">MGAGDGGSILLKGNLNEYYQTGLEKVVFADGTVWGRADLRSNISYVGGTSGNDTITGTTDADNIHAGMGDDTLIGLAGDDAFVFRPGFGHDTINDFVAGAQSVDIIDLSNDLFADFASVLAAATQVGADTVITHDANTSITLKNVALTSLHQDDFRFTAAA</sequence>
<evidence type="ECO:0000256" key="1">
    <source>
        <dbReference type="ARBA" id="ARBA00001913"/>
    </source>
</evidence>
<evidence type="ECO:0000256" key="4">
    <source>
        <dbReference type="ARBA" id="ARBA00022737"/>
    </source>
</evidence>
<name>A0A3S0Q3B6_9HYPH</name>
<evidence type="ECO:0000259" key="5">
    <source>
        <dbReference type="Pfam" id="PF06594"/>
    </source>
</evidence>
<dbReference type="GO" id="GO:0005509">
    <property type="term" value="F:calcium ion binding"/>
    <property type="evidence" value="ECO:0007669"/>
    <property type="project" value="InterPro"/>
</dbReference>
<evidence type="ECO:0000313" key="7">
    <source>
        <dbReference type="EMBL" id="RUL96986.1"/>
    </source>
</evidence>
<dbReference type="Pfam" id="PF08548">
    <property type="entry name" value="Peptidase_M10_C"/>
    <property type="match status" value="1"/>
</dbReference>
<dbReference type="Pfam" id="PF00353">
    <property type="entry name" value="HemolysinCabind"/>
    <property type="match status" value="1"/>
</dbReference>
<dbReference type="EMBL" id="RJTJ01000045">
    <property type="protein sequence ID" value="RUL96986.1"/>
    <property type="molecule type" value="Genomic_DNA"/>
</dbReference>
<feature type="domain" description="Peptidase M10 serralysin C-terminal" evidence="6">
    <location>
        <begin position="41"/>
        <end position="156"/>
    </location>
</feature>
<keyword evidence="3" id="KW-0964">Secreted</keyword>